<accession>A0A6A6Q3U8</accession>
<evidence type="ECO:0000313" key="3">
    <source>
        <dbReference type="EMBL" id="KAF2486333.1"/>
    </source>
</evidence>
<evidence type="ECO:0000256" key="1">
    <source>
        <dbReference type="SAM" id="Coils"/>
    </source>
</evidence>
<keyword evidence="4" id="KW-1185">Reference proteome</keyword>
<organism evidence="3 4">
    <name type="scientific">Neohortaea acidophila</name>
    <dbReference type="NCBI Taxonomy" id="245834"/>
    <lineage>
        <taxon>Eukaryota</taxon>
        <taxon>Fungi</taxon>
        <taxon>Dikarya</taxon>
        <taxon>Ascomycota</taxon>
        <taxon>Pezizomycotina</taxon>
        <taxon>Dothideomycetes</taxon>
        <taxon>Dothideomycetidae</taxon>
        <taxon>Mycosphaerellales</taxon>
        <taxon>Teratosphaeriaceae</taxon>
        <taxon>Neohortaea</taxon>
    </lineage>
</organism>
<feature type="compositionally biased region" description="Basic and acidic residues" evidence="2">
    <location>
        <begin position="603"/>
        <end position="628"/>
    </location>
</feature>
<dbReference type="GeneID" id="54476894"/>
<feature type="coiled-coil region" evidence="1">
    <location>
        <begin position="232"/>
        <end position="259"/>
    </location>
</feature>
<keyword evidence="1" id="KW-0175">Coiled coil</keyword>
<feature type="region of interest" description="Disordered" evidence="2">
    <location>
        <begin position="700"/>
        <end position="772"/>
    </location>
</feature>
<dbReference type="RefSeq" id="XP_033592902.1">
    <property type="nucleotide sequence ID" value="XM_033735892.1"/>
</dbReference>
<feature type="compositionally biased region" description="Basic and acidic residues" evidence="2">
    <location>
        <begin position="556"/>
        <end position="566"/>
    </location>
</feature>
<dbReference type="OrthoDB" id="642895at2759"/>
<reference evidence="3" key="1">
    <citation type="journal article" date="2020" name="Stud. Mycol.">
        <title>101 Dothideomycetes genomes: a test case for predicting lifestyles and emergence of pathogens.</title>
        <authorList>
            <person name="Haridas S."/>
            <person name="Albert R."/>
            <person name="Binder M."/>
            <person name="Bloem J."/>
            <person name="Labutti K."/>
            <person name="Salamov A."/>
            <person name="Andreopoulos B."/>
            <person name="Baker S."/>
            <person name="Barry K."/>
            <person name="Bills G."/>
            <person name="Bluhm B."/>
            <person name="Cannon C."/>
            <person name="Castanera R."/>
            <person name="Culley D."/>
            <person name="Daum C."/>
            <person name="Ezra D."/>
            <person name="Gonzalez J."/>
            <person name="Henrissat B."/>
            <person name="Kuo A."/>
            <person name="Liang C."/>
            <person name="Lipzen A."/>
            <person name="Lutzoni F."/>
            <person name="Magnuson J."/>
            <person name="Mondo S."/>
            <person name="Nolan M."/>
            <person name="Ohm R."/>
            <person name="Pangilinan J."/>
            <person name="Park H.-J."/>
            <person name="Ramirez L."/>
            <person name="Alfaro M."/>
            <person name="Sun H."/>
            <person name="Tritt A."/>
            <person name="Yoshinaga Y."/>
            <person name="Zwiers L.-H."/>
            <person name="Turgeon B."/>
            <person name="Goodwin S."/>
            <person name="Spatafora J."/>
            <person name="Crous P."/>
            <person name="Grigoriev I."/>
        </authorList>
    </citation>
    <scope>NUCLEOTIDE SEQUENCE</scope>
    <source>
        <strain evidence="3">CBS 113389</strain>
    </source>
</reference>
<dbReference type="AlphaFoldDB" id="A0A6A6Q3U8"/>
<feature type="compositionally biased region" description="Polar residues" evidence="2">
    <location>
        <begin position="506"/>
        <end position="519"/>
    </location>
</feature>
<feature type="compositionally biased region" description="Polar residues" evidence="2">
    <location>
        <begin position="487"/>
        <end position="496"/>
    </location>
</feature>
<dbReference type="GO" id="GO:1990023">
    <property type="term" value="C:mitotic spindle midzone"/>
    <property type="evidence" value="ECO:0007669"/>
    <property type="project" value="TreeGrafter"/>
</dbReference>
<feature type="compositionally biased region" description="Low complexity" evidence="2">
    <location>
        <begin position="520"/>
        <end position="542"/>
    </location>
</feature>
<feature type="region of interest" description="Disordered" evidence="2">
    <location>
        <begin position="385"/>
        <end position="417"/>
    </location>
</feature>
<dbReference type="GO" id="GO:0005737">
    <property type="term" value="C:cytoplasm"/>
    <property type="evidence" value="ECO:0007669"/>
    <property type="project" value="TreeGrafter"/>
</dbReference>
<dbReference type="InterPro" id="IPR007145">
    <property type="entry name" value="MAP65_Ase1_PRC1"/>
</dbReference>
<evidence type="ECO:0000256" key="2">
    <source>
        <dbReference type="SAM" id="MobiDB-lite"/>
    </source>
</evidence>
<feature type="compositionally biased region" description="Acidic residues" evidence="2">
    <location>
        <begin position="762"/>
        <end position="772"/>
    </location>
</feature>
<dbReference type="GO" id="GO:0008017">
    <property type="term" value="F:microtubule binding"/>
    <property type="evidence" value="ECO:0007669"/>
    <property type="project" value="InterPro"/>
</dbReference>
<sequence length="772" mass="86772">MDTSYLSQQVTTIIERLHGFFDEIGVPSHERDSRESELFSALSETLHNQLNLVAKEKHDLTEEAQRLVKTIRQMERSLDDTRPDDDFDAERDGLQVTFPLLDCIQHLKEKHHAISKLHRERYEQVKKLVEALESYASHLEPAFVGIKLPPTAPNAKIPPNFDLSPTYVGKLDNEFTRVYEEYNKRVNTVTQTADEIISLWSELGTPQAQVDSQIVQFAREAPEQLGLHQDDLKRLASKRDKLLAEKSQREKRLKELKTTIEGLWDRLGIEDSERKQFLSANRGCGLRTINEYEDELSRLNELKKQNLHLFVEDARFKLQELWDSLYFSEEEMLDFAPAFSDVYSDALLSAHEQEIARLEALKGQRAPILAAVEKHRSLIKDREDLEKSSNDASRLMAKGAKSGEKRDPGKLLREEKMRKRITKELPKVEAELKKTLEAWEEEYGRPFCVHGEPYLEELEARPAKAPPARSKTPNALAPARDAPKSAAKSQPPSRNGTLRGAPPPSRSKTPTAALSRSQLAASTMRLTASTTTTTHAAKTSPSKIPGASRLPMSAMRDGHNSPERRPKAAPQAATSTRLGTARTAPPPPKMKDLFIPPTPTPTYDKENAPHPDRSASVVRHVDPEDPYHDMYATKQHPSQHRLQPMPPPPSHRAAYTAHKPPPRSDYPLAPPSRHPSNTSSVASAGASSVVMVCGSENWESYTDTSETEEAEGYARAPSQQQQGSKRPAPGWEERSAGGVKRVQREQFAPQQQQYERISEGVWTDDGEGVETF</sequence>
<dbReference type="PANTHER" id="PTHR19321">
    <property type="entry name" value="PROTEIN REGULATOR OF CYTOKINESIS 1 PRC1-RELATED"/>
    <property type="match status" value="1"/>
</dbReference>
<feature type="region of interest" description="Disordered" evidence="2">
    <location>
        <begin position="459"/>
        <end position="686"/>
    </location>
</feature>
<dbReference type="PANTHER" id="PTHR19321:SF41">
    <property type="entry name" value="FASCETTO-RELATED"/>
    <property type="match status" value="1"/>
</dbReference>
<dbReference type="EMBL" id="MU001632">
    <property type="protein sequence ID" value="KAF2486333.1"/>
    <property type="molecule type" value="Genomic_DNA"/>
</dbReference>
<evidence type="ECO:0000313" key="4">
    <source>
        <dbReference type="Proteomes" id="UP000799767"/>
    </source>
</evidence>
<dbReference type="Pfam" id="PF03999">
    <property type="entry name" value="MAP65_ASE1"/>
    <property type="match status" value="1"/>
</dbReference>
<dbReference type="GO" id="GO:0051256">
    <property type="term" value="P:mitotic spindle midzone assembly"/>
    <property type="evidence" value="ECO:0007669"/>
    <property type="project" value="TreeGrafter"/>
</dbReference>
<dbReference type="Proteomes" id="UP000799767">
    <property type="component" value="Unassembled WGS sequence"/>
</dbReference>
<gene>
    <name evidence="3" type="ORF">BDY17DRAFT_315204</name>
</gene>
<proteinExistence type="predicted"/>
<name>A0A6A6Q3U8_9PEZI</name>
<dbReference type="Gene3D" id="1.20.58.1520">
    <property type="match status" value="1"/>
</dbReference>
<protein>
    <submittedName>
        <fullName evidence="3">Microtubule associated protein-domain-containing protein</fullName>
    </submittedName>
</protein>
<feature type="compositionally biased region" description="Basic and acidic residues" evidence="2">
    <location>
        <begin position="401"/>
        <end position="417"/>
    </location>
</feature>